<evidence type="ECO:0000256" key="6">
    <source>
        <dbReference type="RuleBase" id="RU280814"/>
    </source>
</evidence>
<feature type="transmembrane region" description="Helical" evidence="6">
    <location>
        <begin position="352"/>
        <end position="377"/>
    </location>
</feature>
<dbReference type="PANTHER" id="PTHR12308:SF51">
    <property type="entry name" value="ANOCTAMIN-8"/>
    <property type="match status" value="1"/>
</dbReference>
<feature type="transmembrane region" description="Helical" evidence="6">
    <location>
        <begin position="644"/>
        <end position="666"/>
    </location>
</feature>
<evidence type="ECO:0000256" key="1">
    <source>
        <dbReference type="ARBA" id="ARBA00004141"/>
    </source>
</evidence>
<dbReference type="PANTHER" id="PTHR12308">
    <property type="entry name" value="ANOCTAMIN"/>
    <property type="match status" value="1"/>
</dbReference>
<evidence type="ECO:0000256" key="4">
    <source>
        <dbReference type="ARBA" id="ARBA00022989"/>
    </source>
</evidence>
<feature type="domain" description="Anoctamin transmembrane" evidence="8">
    <location>
        <begin position="232"/>
        <end position="713"/>
    </location>
</feature>
<evidence type="ECO:0000256" key="5">
    <source>
        <dbReference type="ARBA" id="ARBA00023136"/>
    </source>
</evidence>
<dbReference type="GO" id="GO:0005886">
    <property type="term" value="C:plasma membrane"/>
    <property type="evidence" value="ECO:0007669"/>
    <property type="project" value="TreeGrafter"/>
</dbReference>
<feature type="compositionally biased region" description="Basic and acidic residues" evidence="7">
    <location>
        <begin position="921"/>
        <end position="941"/>
    </location>
</feature>
<dbReference type="InterPro" id="IPR007632">
    <property type="entry name" value="Anoctamin"/>
</dbReference>
<evidence type="ECO:0000256" key="2">
    <source>
        <dbReference type="ARBA" id="ARBA00009671"/>
    </source>
</evidence>
<feature type="transmembrane region" description="Helical" evidence="6">
    <location>
        <begin position="435"/>
        <end position="458"/>
    </location>
</feature>
<evidence type="ECO:0000256" key="3">
    <source>
        <dbReference type="ARBA" id="ARBA00022692"/>
    </source>
</evidence>
<comment type="subcellular location">
    <subcellularLocation>
        <location evidence="1 6">Membrane</location>
        <topology evidence="1 6">Multi-pass membrane protein</topology>
    </subcellularLocation>
</comment>
<feature type="compositionally biased region" description="Polar residues" evidence="7">
    <location>
        <begin position="956"/>
        <end position="966"/>
    </location>
</feature>
<feature type="transmembrane region" description="Helical" evidence="6">
    <location>
        <begin position="244"/>
        <end position="267"/>
    </location>
</feature>
<evidence type="ECO:0000313" key="10">
    <source>
        <dbReference type="Proteomes" id="UP001497497"/>
    </source>
</evidence>
<feature type="region of interest" description="Disordered" evidence="7">
    <location>
        <begin position="1055"/>
        <end position="1123"/>
    </location>
</feature>
<comment type="caution">
    <text evidence="6">Lacks conserved residue(s) required for the propagation of feature annotation.</text>
</comment>
<keyword evidence="4 6" id="KW-1133">Transmembrane helix</keyword>
<feature type="region of interest" description="Disordered" evidence="7">
    <location>
        <begin position="921"/>
        <end position="983"/>
    </location>
</feature>
<dbReference type="Pfam" id="PF04547">
    <property type="entry name" value="Anoctamin"/>
    <property type="match status" value="1"/>
</dbReference>
<protein>
    <recommendedName>
        <fullName evidence="6">Anoctamin</fullName>
    </recommendedName>
</protein>
<feature type="transmembrane region" description="Helical" evidence="6">
    <location>
        <begin position="389"/>
        <end position="408"/>
    </location>
</feature>
<dbReference type="GO" id="GO:0005254">
    <property type="term" value="F:chloride channel activity"/>
    <property type="evidence" value="ECO:0007669"/>
    <property type="project" value="TreeGrafter"/>
</dbReference>
<feature type="region of interest" description="Disordered" evidence="7">
    <location>
        <begin position="1"/>
        <end position="21"/>
    </location>
</feature>
<organism evidence="9 10">
    <name type="scientific">Lymnaea stagnalis</name>
    <name type="common">Great pond snail</name>
    <name type="synonym">Helix stagnalis</name>
    <dbReference type="NCBI Taxonomy" id="6523"/>
    <lineage>
        <taxon>Eukaryota</taxon>
        <taxon>Metazoa</taxon>
        <taxon>Spiralia</taxon>
        <taxon>Lophotrochozoa</taxon>
        <taxon>Mollusca</taxon>
        <taxon>Gastropoda</taxon>
        <taxon>Heterobranchia</taxon>
        <taxon>Euthyneura</taxon>
        <taxon>Panpulmonata</taxon>
        <taxon>Hygrophila</taxon>
        <taxon>Lymnaeoidea</taxon>
        <taxon>Lymnaeidae</taxon>
        <taxon>Lymnaea</taxon>
    </lineage>
</organism>
<feature type="compositionally biased region" description="Basic and acidic residues" evidence="7">
    <location>
        <begin position="1114"/>
        <end position="1123"/>
    </location>
</feature>
<keyword evidence="3 6" id="KW-0812">Transmembrane</keyword>
<gene>
    <name evidence="9" type="ORF">GSLYS_00007305001</name>
</gene>
<feature type="compositionally biased region" description="Acidic residues" evidence="7">
    <location>
        <begin position="545"/>
        <end position="561"/>
    </location>
</feature>
<feature type="region of interest" description="Disordered" evidence="7">
    <location>
        <begin position="1135"/>
        <end position="1157"/>
    </location>
</feature>
<feature type="region of interest" description="Disordered" evidence="7">
    <location>
        <begin position="513"/>
        <end position="565"/>
    </location>
</feature>
<dbReference type="EMBL" id="CAXITT010000140">
    <property type="protein sequence ID" value="CAL1533287.1"/>
    <property type="molecule type" value="Genomic_DNA"/>
</dbReference>
<proteinExistence type="inferred from homology"/>
<reference evidence="9 10" key="1">
    <citation type="submission" date="2024-04" db="EMBL/GenBank/DDBJ databases">
        <authorList>
            <consortium name="Genoscope - CEA"/>
            <person name="William W."/>
        </authorList>
    </citation>
    <scope>NUCLEOTIDE SEQUENCE [LARGE SCALE GENOMIC DNA]</scope>
</reference>
<feature type="transmembrane region" description="Helical" evidence="6">
    <location>
        <begin position="279"/>
        <end position="297"/>
    </location>
</feature>
<name>A0AAV2HH63_LYMST</name>
<evidence type="ECO:0000259" key="8">
    <source>
        <dbReference type="Pfam" id="PF04547"/>
    </source>
</evidence>
<evidence type="ECO:0000313" key="9">
    <source>
        <dbReference type="EMBL" id="CAL1533287.1"/>
    </source>
</evidence>
<comment type="similarity">
    <text evidence="2 6">Belongs to the anoctamin family.</text>
</comment>
<sequence length="1157" mass="128830">MFSEEKDQERRSSERQRDGSHHGFIRHRIPYRLLGRRSLGAKRLVVSSKVLFPAIPTHNCDVVLTFPSHTEDATLMWLLARLKSRAPALTVHVRHHSHTGIYGFYLTAVYESLLQGAEELGILKPLKADYGGGMKEFVFEDQDCFAGIEDESSFLTSQERQNIVLHFLHELRATGEDSLAGITFIEGQPIVPLLIIKKVISQVFPLHNHKDLKVLRQTWVQAIFSTQPLDEVCQYFGVKIGLYFAYLGHYTTWLILPALVGTIIFLLQGTNQLFDDLCYVGFALFNVVWATLYLKFWKRASTEYCYRWGTLEKKDEMLKDPRPLFKGDLVKSPVTGHLELAYPSWKRLLFRYFVTVPIVAVCLAFVFVIMLLCFELQEWVNGLIVEEELPYLFSFVPKVLLAVVVSILDEIYKEIAIWLTHQENYRLEESHETSLIIKLVLFQFVNSFLSLFYIGFYLRDMDRLRDQLAALLITRQVLGNLKEALLPYIIWKARLYSVGYRIVTRMSPASVEKEVRRMTTRPDPDINCPASRPGKKDKGKREGVNDSDSDDSPVTEEEDEGLPALTQAEVESAMKKYEDTLDDYLEMCIQFGYITLFSSAFPLAALCALLNNIIEIRSDAFKLCLTFQRPFGQRVDSIGIWQDVLLVISVLAVIVNCSLIGTAGLLERMLPGFTSTAYCIIIVLVEHFILTTKFALYRSISDLPPGMAQEMARLEYQRTEALKQLVSQIGQNHGVGSLISHYPGSPGMRRRRVAEDVREASPPPGSGVKAGVPAPTVITATSCLAMRPTDFYSLPDTAKTLCTESLKPEVPPRSSVSSQPSSLHSNVADKIVAAAFHPMFDKSPSLVNSSAPSSSPVAGRPVLHPVMAESKGTSEVMKRVYRRRAALEDLQRRRSEPVASAVTQALSIQTDGIKEKVLSEQQGDLKEASEGNKDQIKKDQEAPNELNNSEDKKTIKNQSPTFTLSQVPGGLDVPLPPKATSLSTSSLKYSVSPRLPRGGLFGDPSFLATKILSRKSRSFSSADVSETKPAFRERFSWKGELPGLGKSLLAANQKQTDSVGKALPADARSSKSETTGGELEANDGRKSSSLSQGVLSSGSAGASKTAMKPPSGHKLKDKDIIKSDSETKLSMLKAIRESVSKPLSLTSRNLDPKGKKL</sequence>
<dbReference type="AlphaFoldDB" id="A0AAV2HH63"/>
<comment type="caution">
    <text evidence="9">The sequence shown here is derived from an EMBL/GenBank/DDBJ whole genome shotgun (WGS) entry which is preliminary data.</text>
</comment>
<accession>A0AAV2HH63</accession>
<feature type="compositionally biased region" description="Basic and acidic residues" evidence="7">
    <location>
        <begin position="513"/>
        <end position="524"/>
    </location>
</feature>
<keyword evidence="10" id="KW-1185">Reference proteome</keyword>
<feature type="compositionally biased region" description="Basic and acidic residues" evidence="7">
    <location>
        <begin position="534"/>
        <end position="544"/>
    </location>
</feature>
<keyword evidence="5 6" id="KW-0472">Membrane</keyword>
<feature type="compositionally biased region" description="Low complexity" evidence="7">
    <location>
        <begin position="1087"/>
        <end position="1103"/>
    </location>
</feature>
<dbReference type="Proteomes" id="UP001497497">
    <property type="component" value="Unassembled WGS sequence"/>
</dbReference>
<feature type="transmembrane region" description="Helical" evidence="6">
    <location>
        <begin position="591"/>
        <end position="614"/>
    </location>
</feature>
<dbReference type="InterPro" id="IPR049452">
    <property type="entry name" value="Anoctamin_TM"/>
</dbReference>
<evidence type="ECO:0000256" key="7">
    <source>
        <dbReference type="SAM" id="MobiDB-lite"/>
    </source>
</evidence>